<dbReference type="Proteomes" id="UP000654913">
    <property type="component" value="Chromosome 6"/>
</dbReference>
<gene>
    <name evidence="2" type="ORF">APUU_60353A</name>
</gene>
<evidence type="ECO:0000313" key="3">
    <source>
        <dbReference type="Proteomes" id="UP000654913"/>
    </source>
</evidence>
<feature type="compositionally biased region" description="Polar residues" evidence="1">
    <location>
        <begin position="1"/>
        <end position="12"/>
    </location>
</feature>
<organism evidence="2 3">
    <name type="scientific">Aspergillus puulaauensis</name>
    <dbReference type="NCBI Taxonomy" id="1220207"/>
    <lineage>
        <taxon>Eukaryota</taxon>
        <taxon>Fungi</taxon>
        <taxon>Dikarya</taxon>
        <taxon>Ascomycota</taxon>
        <taxon>Pezizomycotina</taxon>
        <taxon>Eurotiomycetes</taxon>
        <taxon>Eurotiomycetidae</taxon>
        <taxon>Eurotiales</taxon>
        <taxon>Aspergillaceae</taxon>
        <taxon>Aspergillus</taxon>
    </lineage>
</organism>
<protein>
    <submittedName>
        <fullName evidence="2">Uncharacterized protein</fullName>
    </submittedName>
</protein>
<proteinExistence type="predicted"/>
<dbReference type="KEGG" id="apuu:APUU_60353A"/>
<dbReference type="AlphaFoldDB" id="A0A7R7XT85"/>
<dbReference type="GeneID" id="64977310"/>
<accession>A0A7R7XT85</accession>
<evidence type="ECO:0000313" key="2">
    <source>
        <dbReference type="EMBL" id="BCS27305.1"/>
    </source>
</evidence>
<keyword evidence="3" id="KW-1185">Reference proteome</keyword>
<evidence type="ECO:0000256" key="1">
    <source>
        <dbReference type="SAM" id="MobiDB-lite"/>
    </source>
</evidence>
<dbReference type="EMBL" id="AP024448">
    <property type="protein sequence ID" value="BCS27305.1"/>
    <property type="molecule type" value="Genomic_DNA"/>
</dbReference>
<feature type="region of interest" description="Disordered" evidence="1">
    <location>
        <begin position="1"/>
        <end position="33"/>
    </location>
</feature>
<dbReference type="OrthoDB" id="10346038at2759"/>
<feature type="compositionally biased region" description="Basic and acidic residues" evidence="1">
    <location>
        <begin position="13"/>
        <end position="28"/>
    </location>
</feature>
<reference evidence="2" key="1">
    <citation type="submission" date="2021-01" db="EMBL/GenBank/DDBJ databases">
        <authorList>
            <consortium name="Aspergillus puulaauensis MK2 genome sequencing consortium"/>
            <person name="Kazuki M."/>
            <person name="Futagami T."/>
        </authorList>
    </citation>
    <scope>NUCLEOTIDE SEQUENCE</scope>
    <source>
        <strain evidence="2">MK2</strain>
    </source>
</reference>
<reference evidence="2" key="2">
    <citation type="submission" date="2021-02" db="EMBL/GenBank/DDBJ databases">
        <title>Aspergillus puulaauensis MK2 genome sequence.</title>
        <authorList>
            <person name="Futagami T."/>
            <person name="Mori K."/>
            <person name="Kadooka C."/>
            <person name="Tanaka T."/>
        </authorList>
    </citation>
    <scope>NUCLEOTIDE SEQUENCE</scope>
    <source>
        <strain evidence="2">MK2</strain>
    </source>
</reference>
<sequence>MESKPSSEAQQPTKEEPQSNRGPGDEKPRKIKIRRSRWTCDPKELAIVNWIEDSWLQLITGDDDFFDEDEEIRPGKRPVTRNIACIPNTTTILFETGGAFYIGGHLSFALKRIIWPTTENEILIDLNSRWCEEFKYEWLDGDM</sequence>
<name>A0A7R7XT85_9EURO</name>
<dbReference type="RefSeq" id="XP_041559499.1">
    <property type="nucleotide sequence ID" value="XM_041693584.1"/>
</dbReference>